<dbReference type="EMBL" id="JXXN02001133">
    <property type="protein sequence ID" value="THD25460.1"/>
    <property type="molecule type" value="Genomic_DNA"/>
</dbReference>
<comment type="caution">
    <text evidence="1">The sequence shown here is derived from an EMBL/GenBank/DDBJ whole genome shotgun (WGS) entry which is preliminary data.</text>
</comment>
<sequence length="874" mass="100761">MVHAKLNWNCPADKVPTFAGFPVECNVTYQWPDGVKRITFVDRLAISQLQPGFARFSCFNKDSHYSQLFDRKIYNLEDFHTECVPSAFFVLGHTNRSSYRLCFRELNRTEPWISLIPEQDWPTQSIDCTETKKMLKIENGYLHLTNDTQAGQYQVVCTEFGVGTQITIVDSTVQLVAFPKQNFFVLDGSVQPSFAFQSTDRSMKTQLIDTPDMTCNLTTAPQIRFTMNEAEQPTLELDSTAFESKSAVHVVQCQALRGELVRSMSLNLVAKNDVELVIIGSNHTIHHQDEAFAYYCQVNKPKWMTKMVRPNFIPPYPAGVLHYENRVLLPLRMPLGQHQVTCSLTGYGLSELKITMQFTVVPRDGQRKELSTSTLSRLLFSTEESIPSASCGPSGNMEHAKVVWRRIHGDDLYISKLDTTASGSILFIRRNIFHLGPSSFVCQVVENDKCYSKLLIYYRYGGKNHLTIREKIRTQFFRTYLTCETDLTPTELNRYTWTVLLNSGVRWETESDQIKMFGSPQLFVRSYQRCQVDQLYLGQIYTTNSTVIFSEIHHRSEVEFLPELPVYKSSLLLRCRVTESDRYTSSPYMIFTQYPPEFRPLMFYRTVDFSHGFVGGSYTVTCYYINSNLILLSRKLEFLFHENPTAVIMQKTFDYTADGQKRMKLKCVPNGYPPLVLDANWTVLRGSSFSFDQEGQEFYTTKFALQGVYMVRCTVLVVFGDNVIRMNTTQRVVVEARDAGDMKPAGCSSNIQFRHSIGISVMCWMLMYLNICTHLFKLAGQTARKTKKRQVSLGFVTYDTRILDRHCASQFRAVIRNFDTIQQITRQLIMHRQKARSANTRRAERIKPHVTQYRRKPGWNERHKGIKSVARMSQ</sequence>
<name>A0A4E0S234_FASHE</name>
<protein>
    <submittedName>
        <fullName evidence="1">Uncharacterized protein</fullName>
    </submittedName>
</protein>
<reference evidence="1" key="1">
    <citation type="submission" date="2019-03" db="EMBL/GenBank/DDBJ databases">
        <title>Improved annotation for the trematode Fasciola hepatica.</title>
        <authorList>
            <person name="Choi Y.-J."/>
            <person name="Martin J."/>
            <person name="Mitreva M."/>
        </authorList>
    </citation>
    <scope>NUCLEOTIDE SEQUENCE [LARGE SCALE GENOMIC DNA]</scope>
</reference>
<accession>A0A4E0S234</accession>
<keyword evidence="2" id="KW-1185">Reference proteome</keyword>
<proteinExistence type="predicted"/>
<dbReference type="AlphaFoldDB" id="A0A4E0S234"/>
<dbReference type="Proteomes" id="UP000230066">
    <property type="component" value="Unassembled WGS sequence"/>
</dbReference>
<evidence type="ECO:0000313" key="2">
    <source>
        <dbReference type="Proteomes" id="UP000230066"/>
    </source>
</evidence>
<gene>
    <name evidence="1" type="ORF">D915_003817</name>
</gene>
<evidence type="ECO:0000313" key="1">
    <source>
        <dbReference type="EMBL" id="THD25460.1"/>
    </source>
</evidence>
<organism evidence="1 2">
    <name type="scientific">Fasciola hepatica</name>
    <name type="common">Liver fluke</name>
    <dbReference type="NCBI Taxonomy" id="6192"/>
    <lineage>
        <taxon>Eukaryota</taxon>
        <taxon>Metazoa</taxon>
        <taxon>Spiralia</taxon>
        <taxon>Lophotrochozoa</taxon>
        <taxon>Platyhelminthes</taxon>
        <taxon>Trematoda</taxon>
        <taxon>Digenea</taxon>
        <taxon>Plagiorchiida</taxon>
        <taxon>Echinostomata</taxon>
        <taxon>Echinostomatoidea</taxon>
        <taxon>Fasciolidae</taxon>
        <taxon>Fasciola</taxon>
    </lineage>
</organism>